<reference evidence="2" key="1">
    <citation type="journal article" date="2021" name="Proc. Natl. Acad. Sci. U.S.A.">
        <title>A Catalog of Tens of Thousands of Viruses from Human Metagenomes Reveals Hidden Associations with Chronic Diseases.</title>
        <authorList>
            <person name="Tisza M.J."/>
            <person name="Buck C.B."/>
        </authorList>
    </citation>
    <scope>NUCLEOTIDE SEQUENCE</scope>
    <source>
        <strain evidence="2">Ct5hB2</strain>
    </source>
</reference>
<evidence type="ECO:0000313" key="2">
    <source>
        <dbReference type="EMBL" id="DAD90731.1"/>
    </source>
</evidence>
<proteinExistence type="predicted"/>
<feature type="compositionally biased region" description="Polar residues" evidence="1">
    <location>
        <begin position="66"/>
        <end position="76"/>
    </location>
</feature>
<name>A0A8S5N9G9_9CAUD</name>
<evidence type="ECO:0000256" key="1">
    <source>
        <dbReference type="SAM" id="MobiDB-lite"/>
    </source>
</evidence>
<feature type="region of interest" description="Disordered" evidence="1">
    <location>
        <begin position="66"/>
        <end position="88"/>
    </location>
</feature>
<organism evidence="2">
    <name type="scientific">Myoviridae sp. ct5hB2</name>
    <dbReference type="NCBI Taxonomy" id="2826614"/>
    <lineage>
        <taxon>Viruses</taxon>
        <taxon>Duplodnaviria</taxon>
        <taxon>Heunggongvirae</taxon>
        <taxon>Uroviricota</taxon>
        <taxon>Caudoviricetes</taxon>
    </lineage>
</organism>
<dbReference type="EMBL" id="BK015093">
    <property type="protein sequence ID" value="DAD90731.1"/>
    <property type="molecule type" value="Genomic_DNA"/>
</dbReference>
<protein>
    <submittedName>
        <fullName evidence="2">Uncharacterized protein</fullName>
    </submittedName>
</protein>
<accession>A0A8S5N9G9</accession>
<sequence length="278" mass="29583">MARFYPVGGSGGVSGSDDCTGTAAELLKGYTGILKGSDDEPVQGSLELTGNAQAAHVLNGETFYTNNAKSKQTGTMPNRGDYNGWGNSKGNDAGNQRMWVKVPSGYYNENANVFLSWEDIRNMAGITPEKIKKNEPIMGIIGSFQGWVGDAGDLYINGANNAGFTSISGAGFLQDRISVGGTSINIKASKSYTITTSQRLYIQGDVYGSFGAGQSGYHYLELKDAISGSTVTSIKTSDASTGNGFSFPISRNITFTPWIIFPYAANGWRGSITRIYIA</sequence>